<feature type="transmembrane region" description="Helical" evidence="5">
    <location>
        <begin position="267"/>
        <end position="288"/>
    </location>
</feature>
<protein>
    <recommendedName>
        <fullName evidence="1">undecaprenyl-diphosphate phosphatase</fullName>
        <ecNumber evidence="1">3.6.1.27</ecNumber>
    </recommendedName>
    <alternativeName>
        <fullName evidence="3">Undecaprenyl pyrophosphate phosphatase</fullName>
    </alternativeName>
</protein>
<reference evidence="7" key="1">
    <citation type="submission" date="2020-11" db="EMBL/GenBank/DDBJ databases">
        <title>Enhanced detection system for hospital associated transmission using whole genome sequencing surveillance.</title>
        <authorList>
            <person name="Harrison L.H."/>
            <person name="Van Tyne D."/>
            <person name="Marsh J.W."/>
            <person name="Griffith M.P."/>
            <person name="Snyder D.J."/>
            <person name="Cooper V.S."/>
            <person name="Mustapha M."/>
        </authorList>
    </citation>
    <scope>NUCLEOTIDE SEQUENCE</scope>
    <source>
        <strain evidence="7">STEN00053</strain>
    </source>
</reference>
<feature type="transmembrane region" description="Helical" evidence="5">
    <location>
        <begin position="408"/>
        <end position="426"/>
    </location>
</feature>
<evidence type="ECO:0000256" key="3">
    <source>
        <dbReference type="ARBA" id="ARBA00032707"/>
    </source>
</evidence>
<feature type="transmembrane region" description="Helical" evidence="5">
    <location>
        <begin position="300"/>
        <end position="318"/>
    </location>
</feature>
<accession>A0AA41CJV9</accession>
<keyword evidence="2" id="KW-0378">Hydrolase</keyword>
<keyword evidence="5" id="KW-0472">Membrane</keyword>
<dbReference type="InterPro" id="IPR000326">
    <property type="entry name" value="PAP2/HPO"/>
</dbReference>
<feature type="transmembrane region" description="Helical" evidence="5">
    <location>
        <begin position="228"/>
        <end position="247"/>
    </location>
</feature>
<comment type="catalytic activity">
    <reaction evidence="4">
        <text>di-trans,octa-cis-undecaprenyl diphosphate + H2O = di-trans,octa-cis-undecaprenyl phosphate + phosphate + H(+)</text>
        <dbReference type="Rhea" id="RHEA:28094"/>
        <dbReference type="ChEBI" id="CHEBI:15377"/>
        <dbReference type="ChEBI" id="CHEBI:15378"/>
        <dbReference type="ChEBI" id="CHEBI:43474"/>
        <dbReference type="ChEBI" id="CHEBI:58405"/>
        <dbReference type="ChEBI" id="CHEBI:60392"/>
        <dbReference type="EC" id="3.6.1.27"/>
    </reaction>
</comment>
<keyword evidence="5" id="KW-1133">Transmembrane helix</keyword>
<dbReference type="PRINTS" id="PR00502">
    <property type="entry name" value="NUDIXFAMILY"/>
</dbReference>
<feature type="transmembrane region" description="Helical" evidence="5">
    <location>
        <begin position="363"/>
        <end position="396"/>
    </location>
</feature>
<dbReference type="Pfam" id="PF00293">
    <property type="entry name" value="NUDIX"/>
    <property type="match status" value="1"/>
</dbReference>
<dbReference type="EC" id="3.6.1.27" evidence="1"/>
<sequence>MTVGVRPSIITWLASTSRYALLAGLLLAPHFANAAAVCVIRSSHRMLLVQDLASRWQLPGGGAEPAETPQQNALRETLEETGIEATISGVLATEGSVHVFGCQARSPLQAQGHAVNVLGAPHLGRETIQARLVTRDEARQLRTRFPDQLERAFERLPDVPDTALQPVAGFDPATPFREAELQRVKQTQQWPLGPVATVGNVLGEFWFYLLTMPVLWVVFGARVARLMLMTLMLVTVVVQGLKAWVAVPRPFSFDPSLSLSGAGGPAMPSGHTASATAFFLLIALWLAGRSAGKGRYWRHLGLGVLALMAGLLAGLSRVWLGVHYWSDVGVGLLLGVLSAVAIRELERRLSCSQKPGRDERAGWAVLAVASLAAGLSWWTMAMLLPLSVAVACAFAPRRAQELSSARSAAVLLAGLLLLAGFCLPAAQRAEPFVFAASLQAMVFAAMGLWIAWGAGAVATWRSKNP</sequence>
<dbReference type="RefSeq" id="WP_049406608.1">
    <property type="nucleotide sequence ID" value="NZ_JANKBX010000019.1"/>
</dbReference>
<feature type="transmembrane region" description="Helical" evidence="5">
    <location>
        <begin position="438"/>
        <end position="460"/>
    </location>
</feature>
<comment type="caution">
    <text evidence="7">The sequence shown here is derived from an EMBL/GenBank/DDBJ whole genome shotgun (WGS) entry which is preliminary data.</text>
</comment>
<name>A0AA41CJV9_STEMA</name>
<gene>
    <name evidence="7" type="ORF">I5V89_06455</name>
</gene>
<dbReference type="InterPro" id="IPR000086">
    <property type="entry name" value="NUDIX_hydrolase_dom"/>
</dbReference>
<evidence type="ECO:0000256" key="1">
    <source>
        <dbReference type="ARBA" id="ARBA00012374"/>
    </source>
</evidence>
<feature type="transmembrane region" description="Helical" evidence="5">
    <location>
        <begin position="205"/>
        <end position="221"/>
    </location>
</feature>
<dbReference type="CDD" id="cd02883">
    <property type="entry name" value="NUDIX_Hydrolase"/>
    <property type="match status" value="1"/>
</dbReference>
<dbReference type="Gene3D" id="1.20.144.10">
    <property type="entry name" value="Phosphatidic acid phosphatase type 2/haloperoxidase"/>
    <property type="match status" value="1"/>
</dbReference>
<proteinExistence type="predicted"/>
<evidence type="ECO:0000313" key="8">
    <source>
        <dbReference type="Proteomes" id="UP000634179"/>
    </source>
</evidence>
<feature type="domain" description="Nudix hydrolase" evidence="6">
    <location>
        <begin position="29"/>
        <end position="156"/>
    </location>
</feature>
<dbReference type="PROSITE" id="PS51462">
    <property type="entry name" value="NUDIX"/>
    <property type="match status" value="1"/>
</dbReference>
<dbReference type="InterPro" id="IPR015797">
    <property type="entry name" value="NUDIX_hydrolase-like_dom_sf"/>
</dbReference>
<dbReference type="SMART" id="SM00014">
    <property type="entry name" value="acidPPc"/>
    <property type="match status" value="1"/>
</dbReference>
<organism evidence="7 8">
    <name type="scientific">Stenotrophomonas maltophilia</name>
    <name type="common">Pseudomonas maltophilia</name>
    <name type="synonym">Xanthomonas maltophilia</name>
    <dbReference type="NCBI Taxonomy" id="40324"/>
    <lineage>
        <taxon>Bacteria</taxon>
        <taxon>Pseudomonadati</taxon>
        <taxon>Pseudomonadota</taxon>
        <taxon>Gammaproteobacteria</taxon>
        <taxon>Lysobacterales</taxon>
        <taxon>Lysobacteraceae</taxon>
        <taxon>Stenotrophomonas</taxon>
        <taxon>Stenotrophomonas maltophilia group</taxon>
    </lineage>
</organism>
<dbReference type="PANTHER" id="PTHR14969">
    <property type="entry name" value="SPHINGOSINE-1-PHOSPHATE PHOSPHOHYDROLASE"/>
    <property type="match status" value="1"/>
</dbReference>
<feature type="transmembrane region" description="Helical" evidence="5">
    <location>
        <begin position="324"/>
        <end position="342"/>
    </location>
</feature>
<evidence type="ECO:0000256" key="2">
    <source>
        <dbReference type="ARBA" id="ARBA00022801"/>
    </source>
</evidence>
<evidence type="ECO:0000256" key="5">
    <source>
        <dbReference type="SAM" id="Phobius"/>
    </source>
</evidence>
<dbReference type="AlphaFoldDB" id="A0AA41CJV9"/>
<dbReference type="InterPro" id="IPR020476">
    <property type="entry name" value="Nudix_hydrolase"/>
</dbReference>
<dbReference type="Pfam" id="PF01569">
    <property type="entry name" value="PAP2"/>
    <property type="match status" value="1"/>
</dbReference>
<dbReference type="SUPFAM" id="SSF48317">
    <property type="entry name" value="Acid phosphatase/Vanadium-dependent haloperoxidase"/>
    <property type="match status" value="1"/>
</dbReference>
<dbReference type="PANTHER" id="PTHR14969:SF13">
    <property type="entry name" value="AT30094P"/>
    <property type="match status" value="1"/>
</dbReference>
<dbReference type="Proteomes" id="UP000634179">
    <property type="component" value="Unassembled WGS sequence"/>
</dbReference>
<evidence type="ECO:0000259" key="6">
    <source>
        <dbReference type="PROSITE" id="PS51462"/>
    </source>
</evidence>
<evidence type="ECO:0000313" key="7">
    <source>
        <dbReference type="EMBL" id="MBH1789516.1"/>
    </source>
</evidence>
<dbReference type="InterPro" id="IPR036938">
    <property type="entry name" value="PAP2/HPO_sf"/>
</dbReference>
<dbReference type="SUPFAM" id="SSF55811">
    <property type="entry name" value="Nudix"/>
    <property type="match status" value="1"/>
</dbReference>
<keyword evidence="5" id="KW-0812">Transmembrane</keyword>
<dbReference type="GO" id="GO:0050380">
    <property type="term" value="F:undecaprenyl-diphosphatase activity"/>
    <property type="evidence" value="ECO:0007669"/>
    <property type="project" value="UniProtKB-EC"/>
</dbReference>
<evidence type="ECO:0000256" key="4">
    <source>
        <dbReference type="ARBA" id="ARBA00047594"/>
    </source>
</evidence>
<dbReference type="EMBL" id="JADUOV010000003">
    <property type="protein sequence ID" value="MBH1789516.1"/>
    <property type="molecule type" value="Genomic_DNA"/>
</dbReference>
<dbReference type="Gene3D" id="3.90.79.10">
    <property type="entry name" value="Nucleoside Triphosphate Pyrophosphohydrolase"/>
    <property type="match status" value="1"/>
</dbReference>